<feature type="transmembrane region" description="Helical" evidence="1">
    <location>
        <begin position="58"/>
        <end position="79"/>
    </location>
</feature>
<dbReference type="RefSeq" id="WP_187964658.1">
    <property type="nucleotide sequence ID" value="NZ_JACVDC010000011.1"/>
</dbReference>
<organism evidence="2 3">
    <name type="scientific">Sinomicrobium weinanense</name>
    <dbReference type="NCBI Taxonomy" id="2842200"/>
    <lineage>
        <taxon>Bacteria</taxon>
        <taxon>Pseudomonadati</taxon>
        <taxon>Bacteroidota</taxon>
        <taxon>Flavobacteriia</taxon>
        <taxon>Flavobacteriales</taxon>
        <taxon>Flavobacteriaceae</taxon>
        <taxon>Sinomicrobium</taxon>
    </lineage>
</organism>
<proteinExistence type="predicted"/>
<keyword evidence="1" id="KW-0472">Membrane</keyword>
<feature type="transmembrane region" description="Helical" evidence="1">
    <location>
        <begin position="85"/>
        <end position="104"/>
    </location>
</feature>
<accession>A0A926Q159</accession>
<dbReference type="AlphaFoldDB" id="A0A926Q159"/>
<evidence type="ECO:0000256" key="1">
    <source>
        <dbReference type="SAM" id="Phobius"/>
    </source>
</evidence>
<evidence type="ECO:0000313" key="2">
    <source>
        <dbReference type="EMBL" id="MBC9795502.1"/>
    </source>
</evidence>
<keyword evidence="3" id="KW-1185">Reference proteome</keyword>
<reference evidence="2 3" key="1">
    <citation type="submission" date="2020-09" db="EMBL/GenBank/DDBJ databases">
        <title>Sinomicrobium weinanense sp. nov., a halophilic bacteria isolated from saline-alkali soil.</title>
        <authorList>
            <person name="Wu P."/>
            <person name="Ren H."/>
            <person name="Mei Y."/>
            <person name="Liang Y."/>
            <person name="Chen Z."/>
        </authorList>
    </citation>
    <scope>NUCLEOTIDE SEQUENCE [LARGE SCALE GENOMIC DNA]</scope>
    <source>
        <strain evidence="2 3">FJxs</strain>
    </source>
</reference>
<dbReference type="InterPro" id="IPR009325">
    <property type="entry name" value="DUF983"/>
</dbReference>
<evidence type="ECO:0000313" key="3">
    <source>
        <dbReference type="Proteomes" id="UP000653730"/>
    </source>
</evidence>
<dbReference type="Proteomes" id="UP000653730">
    <property type="component" value="Unassembled WGS sequence"/>
</dbReference>
<dbReference type="Pfam" id="PF06170">
    <property type="entry name" value="DUF983"/>
    <property type="match status" value="1"/>
</dbReference>
<keyword evidence="1" id="KW-0812">Transmembrane</keyword>
<gene>
    <name evidence="2" type="ORF">IBL28_05970</name>
</gene>
<comment type="caution">
    <text evidence="2">The sequence shown here is derived from an EMBL/GenBank/DDBJ whole genome shotgun (WGS) entry which is preliminary data.</text>
</comment>
<protein>
    <submittedName>
        <fullName evidence="2">DUF983 domain-containing protein</fullName>
    </submittedName>
</protein>
<dbReference type="EMBL" id="JACVDC010000011">
    <property type="protein sequence ID" value="MBC9795502.1"/>
    <property type="molecule type" value="Genomic_DNA"/>
</dbReference>
<keyword evidence="1" id="KW-1133">Transmembrane helix</keyword>
<name>A0A926Q159_9FLAO</name>
<sequence>MTDLINLIRGKCPNCEKGNIFSSRGNVFLFRMPRMHRKCENCGYNFVQEPGYFFGAMYVSYVLTIAEMIAIMVIVKFMLGLGNLYVFFIVAVVAVALSTFNFRMSRTIWMYIFRKKKAPEQT</sequence>